<dbReference type="InterPro" id="IPR011006">
    <property type="entry name" value="CheY-like_superfamily"/>
</dbReference>
<keyword evidence="1" id="KW-0805">Transcription regulation</keyword>
<feature type="modified residue" description="4-aspartylphosphate" evidence="4">
    <location>
        <position position="60"/>
    </location>
</feature>
<dbReference type="PRINTS" id="PR00032">
    <property type="entry name" value="HTHARAC"/>
</dbReference>
<dbReference type="InterPro" id="IPR001789">
    <property type="entry name" value="Sig_transdc_resp-reg_receiver"/>
</dbReference>
<dbReference type="InterPro" id="IPR020449">
    <property type="entry name" value="Tscrpt_reg_AraC-type_HTH"/>
</dbReference>
<dbReference type="Pfam" id="PF12833">
    <property type="entry name" value="HTH_18"/>
    <property type="match status" value="1"/>
</dbReference>
<dbReference type="PROSITE" id="PS00041">
    <property type="entry name" value="HTH_ARAC_FAMILY_1"/>
    <property type="match status" value="1"/>
</dbReference>
<evidence type="ECO:0000256" key="4">
    <source>
        <dbReference type="PROSITE-ProRule" id="PRU00169"/>
    </source>
</evidence>
<dbReference type="GO" id="GO:0043565">
    <property type="term" value="F:sequence-specific DNA binding"/>
    <property type="evidence" value="ECO:0007669"/>
    <property type="project" value="InterPro"/>
</dbReference>
<dbReference type="PROSITE" id="PS01124">
    <property type="entry name" value="HTH_ARAC_FAMILY_2"/>
    <property type="match status" value="1"/>
</dbReference>
<evidence type="ECO:0000256" key="1">
    <source>
        <dbReference type="ARBA" id="ARBA00023015"/>
    </source>
</evidence>
<comment type="caution">
    <text evidence="7">The sequence shown here is derived from an EMBL/GenBank/DDBJ whole genome shotgun (WGS) entry which is preliminary data.</text>
</comment>
<dbReference type="SMART" id="SM00342">
    <property type="entry name" value="HTH_ARAC"/>
    <property type="match status" value="1"/>
</dbReference>
<proteinExistence type="predicted"/>
<evidence type="ECO:0000259" key="5">
    <source>
        <dbReference type="PROSITE" id="PS01124"/>
    </source>
</evidence>
<dbReference type="PROSITE" id="PS50110">
    <property type="entry name" value="RESPONSE_REGULATORY"/>
    <property type="match status" value="1"/>
</dbReference>
<dbReference type="PANTHER" id="PTHR43280:SF2">
    <property type="entry name" value="HTH-TYPE TRANSCRIPTIONAL REGULATOR EXSA"/>
    <property type="match status" value="1"/>
</dbReference>
<sequence>MEHTTQIRVVVVEDEELILHNIVKKIQSLDASYVVIGTAQDGLSALKVLESNAVDVLFTDIQMPAIDGLELLKQVSLQFPHIEKVIISGYNNFDYARQAIKFNVNEYLLKPIITSELEQVLIKIKMSIENKRQLPKSLPSSEKTMHTPEEIVQMVQLYLKENFSEEITLESISRHFNFHPSYLSKIFIKHSGGPPSKYLTTVRINHAKYLLTKEKNLSIREISQRVGYPDPYYFSRIFKQVAERTPTEYRNLYE</sequence>
<dbReference type="InterPro" id="IPR018060">
    <property type="entry name" value="HTH_AraC"/>
</dbReference>
<evidence type="ECO:0000256" key="2">
    <source>
        <dbReference type="ARBA" id="ARBA00023125"/>
    </source>
</evidence>
<dbReference type="Gene3D" id="3.40.50.2300">
    <property type="match status" value="1"/>
</dbReference>
<evidence type="ECO:0000256" key="3">
    <source>
        <dbReference type="ARBA" id="ARBA00023163"/>
    </source>
</evidence>
<dbReference type="PANTHER" id="PTHR43280">
    <property type="entry name" value="ARAC-FAMILY TRANSCRIPTIONAL REGULATOR"/>
    <property type="match status" value="1"/>
</dbReference>
<dbReference type="SMART" id="SM00448">
    <property type="entry name" value="REC"/>
    <property type="match status" value="1"/>
</dbReference>
<dbReference type="InterPro" id="IPR018062">
    <property type="entry name" value="HTH_AraC-typ_CS"/>
</dbReference>
<accession>A0A198AA51</accession>
<dbReference type="Gene3D" id="1.10.10.60">
    <property type="entry name" value="Homeodomain-like"/>
    <property type="match status" value="2"/>
</dbReference>
<dbReference type="CDD" id="cd17536">
    <property type="entry name" value="REC_YesN-like"/>
    <property type="match status" value="1"/>
</dbReference>
<dbReference type="SUPFAM" id="SSF46689">
    <property type="entry name" value="Homeodomain-like"/>
    <property type="match status" value="2"/>
</dbReference>
<protein>
    <recommendedName>
        <fullName evidence="9">DNA-binding response regulator</fullName>
    </recommendedName>
</protein>
<evidence type="ECO:0000313" key="8">
    <source>
        <dbReference type="Proteomes" id="UP000078454"/>
    </source>
</evidence>
<keyword evidence="2" id="KW-0238">DNA-binding</keyword>
<dbReference type="GO" id="GO:0003700">
    <property type="term" value="F:DNA-binding transcription factor activity"/>
    <property type="evidence" value="ECO:0007669"/>
    <property type="project" value="InterPro"/>
</dbReference>
<dbReference type="InterPro" id="IPR009057">
    <property type="entry name" value="Homeodomain-like_sf"/>
</dbReference>
<keyword evidence="3" id="KW-0804">Transcription</keyword>
<keyword evidence="8" id="KW-1185">Reference proteome</keyword>
<dbReference type="EMBL" id="LYPB01000069">
    <property type="protein sequence ID" value="OAS17941.1"/>
    <property type="molecule type" value="Genomic_DNA"/>
</dbReference>
<evidence type="ECO:0000259" key="6">
    <source>
        <dbReference type="PROSITE" id="PS50110"/>
    </source>
</evidence>
<organism evidence="7 8">
    <name type="scientific">Paenibacillus oryzisoli</name>
    <dbReference type="NCBI Taxonomy" id="1850517"/>
    <lineage>
        <taxon>Bacteria</taxon>
        <taxon>Bacillati</taxon>
        <taxon>Bacillota</taxon>
        <taxon>Bacilli</taxon>
        <taxon>Bacillales</taxon>
        <taxon>Paenibacillaceae</taxon>
        <taxon>Paenibacillus</taxon>
    </lineage>
</organism>
<dbReference type="AlphaFoldDB" id="A0A198AA51"/>
<feature type="domain" description="Response regulatory" evidence="6">
    <location>
        <begin position="8"/>
        <end position="125"/>
    </location>
</feature>
<dbReference type="SUPFAM" id="SSF52172">
    <property type="entry name" value="CheY-like"/>
    <property type="match status" value="1"/>
</dbReference>
<name>A0A198AA51_9BACL</name>
<feature type="domain" description="HTH araC/xylS-type" evidence="5">
    <location>
        <begin position="153"/>
        <end position="252"/>
    </location>
</feature>
<gene>
    <name evidence="7" type="ORF">A8708_28425</name>
</gene>
<evidence type="ECO:0008006" key="9">
    <source>
        <dbReference type="Google" id="ProtNLM"/>
    </source>
</evidence>
<dbReference type="STRING" id="1850517.A8708_28425"/>
<dbReference type="GO" id="GO:0000160">
    <property type="term" value="P:phosphorelay signal transduction system"/>
    <property type="evidence" value="ECO:0007669"/>
    <property type="project" value="InterPro"/>
</dbReference>
<keyword evidence="4" id="KW-0597">Phosphoprotein</keyword>
<evidence type="ECO:0000313" key="7">
    <source>
        <dbReference type="EMBL" id="OAS17941.1"/>
    </source>
</evidence>
<reference evidence="7 8" key="1">
    <citation type="submission" date="2016-05" db="EMBL/GenBank/DDBJ databases">
        <title>Paenibacillus sp. 1ZS3-15 nov., isolated from the rhizosphere soil.</title>
        <authorList>
            <person name="Zhang X.X."/>
            <person name="Zhang J."/>
        </authorList>
    </citation>
    <scope>NUCLEOTIDE SEQUENCE [LARGE SCALE GENOMIC DNA]</scope>
    <source>
        <strain evidence="7 8">1ZS3-15</strain>
    </source>
</reference>
<dbReference type="Proteomes" id="UP000078454">
    <property type="component" value="Unassembled WGS sequence"/>
</dbReference>
<dbReference type="Pfam" id="PF00072">
    <property type="entry name" value="Response_reg"/>
    <property type="match status" value="1"/>
</dbReference>